<dbReference type="SUPFAM" id="SSF52047">
    <property type="entry name" value="RNI-like"/>
    <property type="match status" value="2"/>
</dbReference>
<dbReference type="Pfam" id="PF00560">
    <property type="entry name" value="LRR_1"/>
    <property type="match status" value="6"/>
</dbReference>
<reference evidence="9 10" key="1">
    <citation type="journal article" date="2018" name="Science">
        <title>The opium poppy genome and morphinan production.</title>
        <authorList>
            <person name="Guo L."/>
            <person name="Winzer T."/>
            <person name="Yang X."/>
            <person name="Li Y."/>
            <person name="Ning Z."/>
            <person name="He Z."/>
            <person name="Teodor R."/>
            <person name="Lu Y."/>
            <person name="Bowser T.A."/>
            <person name="Graham I.A."/>
            <person name="Ye K."/>
        </authorList>
    </citation>
    <scope>NUCLEOTIDE SEQUENCE [LARGE SCALE GENOMIC DNA]</scope>
    <source>
        <strain evidence="10">cv. HN1</strain>
        <tissue evidence="9">Leaves</tissue>
    </source>
</reference>
<evidence type="ECO:0000256" key="4">
    <source>
        <dbReference type="ARBA" id="ARBA00022729"/>
    </source>
</evidence>
<name>A0A4Y7JRN6_PAPSO</name>
<dbReference type="GO" id="GO:0016020">
    <property type="term" value="C:membrane"/>
    <property type="evidence" value="ECO:0007669"/>
    <property type="project" value="UniProtKB-SubCell"/>
</dbReference>
<dbReference type="STRING" id="3469.A0A4Y7JRN6"/>
<dbReference type="PANTHER" id="PTHR48061">
    <property type="entry name" value="LEUCINE-RICH REPEAT RECEPTOR PROTEIN KINASE EMS1-LIKE-RELATED"/>
    <property type="match status" value="1"/>
</dbReference>
<keyword evidence="7" id="KW-0472">Membrane</keyword>
<dbReference type="Gene3D" id="3.80.10.10">
    <property type="entry name" value="Ribonuclease Inhibitor"/>
    <property type="match status" value="2"/>
</dbReference>
<dbReference type="PANTHER" id="PTHR48061:SF2">
    <property type="entry name" value="RECEPTOR LIKE PROTEIN 30-LIKE"/>
    <property type="match status" value="1"/>
</dbReference>
<organism evidence="9 10">
    <name type="scientific">Papaver somniferum</name>
    <name type="common">Opium poppy</name>
    <dbReference type="NCBI Taxonomy" id="3469"/>
    <lineage>
        <taxon>Eukaryota</taxon>
        <taxon>Viridiplantae</taxon>
        <taxon>Streptophyta</taxon>
        <taxon>Embryophyta</taxon>
        <taxon>Tracheophyta</taxon>
        <taxon>Spermatophyta</taxon>
        <taxon>Magnoliopsida</taxon>
        <taxon>Ranunculales</taxon>
        <taxon>Papaveraceae</taxon>
        <taxon>Papaveroideae</taxon>
        <taxon>Papaver</taxon>
    </lineage>
</organism>
<evidence type="ECO:0000313" key="10">
    <source>
        <dbReference type="Proteomes" id="UP000316621"/>
    </source>
</evidence>
<accession>A0A4Y7JRN6</accession>
<evidence type="ECO:0000256" key="8">
    <source>
        <dbReference type="ARBA" id="ARBA00023180"/>
    </source>
</evidence>
<dbReference type="EMBL" id="CM010719">
    <property type="protein sequence ID" value="RZC63753.1"/>
    <property type="molecule type" value="Genomic_DNA"/>
</dbReference>
<keyword evidence="3" id="KW-0812">Transmembrane</keyword>
<proteinExistence type="predicted"/>
<dbReference type="Proteomes" id="UP000316621">
    <property type="component" value="Chromosome 5"/>
</dbReference>
<dbReference type="FunFam" id="3.80.10.10:FF:000383">
    <property type="entry name" value="Leucine-rich repeat receptor protein kinase EMS1"/>
    <property type="match status" value="1"/>
</dbReference>
<sequence>MMNSLRSTGRPKTFKWKLNLAFNGFTTELPSGFSKLDSLTHLNLSNSGFNGQIPISFSRLTRLVTLDLSGTQTFSGPSPVLIDPNLEIITRSLTTLKELMLDGIYISDEENKWSRTLSSSLPKLEVLSLSQCSLSGPFDPSFSQLQSLSKLQLSWTNFSTEASEERTHEILRSGGRRREDLARLDGLDARQGVRGQREIDRHDGDELQEDDVHRKTNGFTGPVPLFSGSESLEYIGISSNRLTGPIHSEWNNLPKLGQLGKFPDISSSMLESLDLSNNQFQGPIPVSISKLNILNLRSNNISGTTLDMLFHKLRNLKELDISDLSNNQIHGKIPNWISKIGDGDLRMLNLSNNFLEDLDRPLPVNSFQYFVYLDMHSNMLQGKNPILPSLGARDDVGSADDMNGLYGFPMLRIIDISSNGFSGVLSKECLSGWKAMMGYETKAEWNRKDQILGIEYLRGKKLNYQVEITNKGIEVKMVKIVTAFTSIDFSNNKLEGTIPKAIGNFTPVYNFNFSRNSLTGSIPYTFGNPKHLESLDLSQNKLTGEIPFQLTSLSTLSVLNPSFNQSEGRIP</sequence>
<evidence type="ECO:0000256" key="7">
    <source>
        <dbReference type="ARBA" id="ARBA00023136"/>
    </source>
</evidence>
<protein>
    <submittedName>
        <fullName evidence="9">Uncharacterized protein</fullName>
    </submittedName>
</protein>
<dbReference type="Gramene" id="RZC63753">
    <property type="protein sequence ID" value="RZC63753"/>
    <property type="gene ID" value="C5167_025515"/>
</dbReference>
<keyword evidence="6" id="KW-1133">Transmembrane helix</keyword>
<keyword evidence="4" id="KW-0732">Signal</keyword>
<dbReference type="OMA" id="RSSISHW"/>
<dbReference type="InterPro" id="IPR032675">
    <property type="entry name" value="LRR_dom_sf"/>
</dbReference>
<evidence type="ECO:0000256" key="3">
    <source>
        <dbReference type="ARBA" id="ARBA00022692"/>
    </source>
</evidence>
<keyword evidence="5" id="KW-0677">Repeat</keyword>
<evidence type="ECO:0000313" key="9">
    <source>
        <dbReference type="EMBL" id="RZC63753.1"/>
    </source>
</evidence>
<evidence type="ECO:0000256" key="1">
    <source>
        <dbReference type="ARBA" id="ARBA00004479"/>
    </source>
</evidence>
<keyword evidence="8" id="KW-0325">Glycoprotein</keyword>
<dbReference type="AlphaFoldDB" id="A0A4Y7JRN6"/>
<evidence type="ECO:0000256" key="5">
    <source>
        <dbReference type="ARBA" id="ARBA00022737"/>
    </source>
</evidence>
<dbReference type="InterPro" id="IPR046956">
    <property type="entry name" value="RLP23-like"/>
</dbReference>
<dbReference type="InterPro" id="IPR001611">
    <property type="entry name" value="Leu-rich_rpt"/>
</dbReference>
<keyword evidence="10" id="KW-1185">Reference proteome</keyword>
<keyword evidence="2" id="KW-0433">Leucine-rich repeat</keyword>
<gene>
    <name evidence="9" type="ORF">C5167_025515</name>
</gene>
<comment type="subcellular location">
    <subcellularLocation>
        <location evidence="1">Membrane</location>
        <topology evidence="1">Single-pass type I membrane protein</topology>
    </subcellularLocation>
</comment>
<evidence type="ECO:0000256" key="2">
    <source>
        <dbReference type="ARBA" id="ARBA00022614"/>
    </source>
</evidence>
<evidence type="ECO:0000256" key="6">
    <source>
        <dbReference type="ARBA" id="ARBA00022989"/>
    </source>
</evidence>